<dbReference type="EMBL" id="CM056744">
    <property type="protein sequence ID" value="KAJ8666536.1"/>
    <property type="molecule type" value="Genomic_DNA"/>
</dbReference>
<organism evidence="1 2">
    <name type="scientific">Eretmocerus hayati</name>
    <dbReference type="NCBI Taxonomy" id="131215"/>
    <lineage>
        <taxon>Eukaryota</taxon>
        <taxon>Metazoa</taxon>
        <taxon>Ecdysozoa</taxon>
        <taxon>Arthropoda</taxon>
        <taxon>Hexapoda</taxon>
        <taxon>Insecta</taxon>
        <taxon>Pterygota</taxon>
        <taxon>Neoptera</taxon>
        <taxon>Endopterygota</taxon>
        <taxon>Hymenoptera</taxon>
        <taxon>Apocrita</taxon>
        <taxon>Proctotrupomorpha</taxon>
        <taxon>Chalcidoidea</taxon>
        <taxon>Aphelinidae</taxon>
        <taxon>Aphelininae</taxon>
        <taxon>Eretmocerus</taxon>
    </lineage>
</organism>
<comment type="caution">
    <text evidence="1">The sequence shown here is derived from an EMBL/GenBank/DDBJ whole genome shotgun (WGS) entry which is preliminary data.</text>
</comment>
<dbReference type="Proteomes" id="UP001239111">
    <property type="component" value="Chromosome 4"/>
</dbReference>
<evidence type="ECO:0000313" key="2">
    <source>
        <dbReference type="Proteomes" id="UP001239111"/>
    </source>
</evidence>
<name>A0ACC2N768_9HYME</name>
<gene>
    <name evidence="1" type="ORF">QAD02_008198</name>
</gene>
<accession>A0ACC2N768</accession>
<evidence type="ECO:0000313" key="1">
    <source>
        <dbReference type="EMBL" id="KAJ8666536.1"/>
    </source>
</evidence>
<protein>
    <submittedName>
        <fullName evidence="1">Uncharacterized protein</fullName>
    </submittedName>
</protein>
<sequence>MVDVPCDVGSEPTSEPSPDTPIENSEFVGIQTDEGSRPSTTLNDQGEALEGIDLEPKEKHVVGKIFIETREKMFMRKDNYMYFVSTNGDPCDTGSRELQERDILPKFSK</sequence>
<keyword evidence="2" id="KW-1185">Reference proteome</keyword>
<reference evidence="1" key="1">
    <citation type="submission" date="2023-04" db="EMBL/GenBank/DDBJ databases">
        <title>A chromosome-level genome assembly of the parasitoid wasp Eretmocerus hayati.</title>
        <authorList>
            <person name="Zhong Y."/>
            <person name="Liu S."/>
            <person name="Liu Y."/>
        </authorList>
    </citation>
    <scope>NUCLEOTIDE SEQUENCE</scope>
    <source>
        <strain evidence="1">ZJU_SS_LIU_2023</strain>
    </source>
</reference>
<proteinExistence type="predicted"/>